<feature type="compositionally biased region" description="Low complexity" evidence="21">
    <location>
        <begin position="18"/>
        <end position="30"/>
    </location>
</feature>
<evidence type="ECO:0000256" key="17">
    <source>
        <dbReference type="ARBA" id="ARBA00023237"/>
    </source>
</evidence>
<keyword evidence="13 19" id="KW-0106">Calcium</keyword>
<comment type="catalytic activity">
    <reaction evidence="2 20">
        <text>a 1,2-diacyl-sn-glycero-3-phosphocholine + H2O = a 1-acyl-sn-glycero-3-phosphocholine + a fatty acid + H(+)</text>
        <dbReference type="Rhea" id="RHEA:15801"/>
        <dbReference type="ChEBI" id="CHEBI:15377"/>
        <dbReference type="ChEBI" id="CHEBI:15378"/>
        <dbReference type="ChEBI" id="CHEBI:28868"/>
        <dbReference type="ChEBI" id="CHEBI:57643"/>
        <dbReference type="ChEBI" id="CHEBI:58168"/>
        <dbReference type="EC" id="3.1.1.4"/>
    </reaction>
</comment>
<feature type="binding site" description="in dimeric form" evidence="19">
    <location>
        <position position="220"/>
    </location>
    <ligand>
        <name>Ca(2+)</name>
        <dbReference type="ChEBI" id="CHEBI:29108"/>
        <label>1</label>
    </ligand>
</feature>
<keyword evidence="11 20" id="KW-0732">Signal</keyword>
<keyword evidence="14 20" id="KW-0442">Lipid degradation</keyword>
<reference evidence="22 23" key="1">
    <citation type="submission" date="2020-11" db="EMBL/GenBank/DDBJ databases">
        <title>Complete genome sequence for Salinimonas sp. strain G2-b.</title>
        <authorList>
            <person name="Park S.-J."/>
        </authorList>
    </citation>
    <scope>NUCLEOTIDE SEQUENCE [LARGE SCALE GENOMIC DNA]</scope>
    <source>
        <strain evidence="22 23">G2-b</strain>
    </source>
</reference>
<organism evidence="22 23">
    <name type="scientific">Salinimonas marina</name>
    <dbReference type="NCBI Taxonomy" id="2785918"/>
    <lineage>
        <taxon>Bacteria</taxon>
        <taxon>Pseudomonadati</taxon>
        <taxon>Pseudomonadota</taxon>
        <taxon>Gammaproteobacteria</taxon>
        <taxon>Alteromonadales</taxon>
        <taxon>Alteromonadaceae</taxon>
        <taxon>Alteromonas/Salinimonas group</taxon>
        <taxon>Salinimonas</taxon>
    </lineage>
</organism>
<evidence type="ECO:0000313" key="22">
    <source>
        <dbReference type="EMBL" id="QPG07135.1"/>
    </source>
</evidence>
<evidence type="ECO:0000256" key="13">
    <source>
        <dbReference type="ARBA" id="ARBA00022837"/>
    </source>
</evidence>
<dbReference type="Pfam" id="PF02253">
    <property type="entry name" value="PLA1"/>
    <property type="match status" value="1"/>
</dbReference>
<evidence type="ECO:0000256" key="3">
    <source>
        <dbReference type="ARBA" id="ARBA00010525"/>
    </source>
</evidence>
<comment type="cofactor">
    <cofactor evidence="20">
        <name>Ca(2+)</name>
        <dbReference type="ChEBI" id="CHEBI:29108"/>
    </cofactor>
    <text evidence="20">Binds 1 Ca(2+) ion per monomer. In the dimeric form the Ca(2+) is bound by different amino acids with binding of each Ca(2+) shared with ligands coming from each monomer. The Ca(2+) ion may have a role in catalysis.</text>
</comment>
<proteinExistence type="inferred from homology"/>
<evidence type="ECO:0000256" key="12">
    <source>
        <dbReference type="ARBA" id="ARBA00022801"/>
    </source>
</evidence>
<dbReference type="GO" id="GO:0016042">
    <property type="term" value="P:lipid catabolic process"/>
    <property type="evidence" value="ECO:0007669"/>
    <property type="project" value="UniProtKB-KW"/>
</dbReference>
<keyword evidence="9" id="KW-0812">Transmembrane</keyword>
<dbReference type="KEGG" id="smaa:IT774_04670"/>
<evidence type="ECO:0000256" key="8">
    <source>
        <dbReference type="ARBA" id="ARBA00022452"/>
    </source>
</evidence>
<dbReference type="EC" id="3.1.1.32" evidence="5 20"/>
<dbReference type="InterPro" id="IPR036541">
    <property type="entry name" value="PLipase_A1_sf"/>
</dbReference>
<dbReference type="InterPro" id="IPR003187">
    <property type="entry name" value="PLipase_A1"/>
</dbReference>
<keyword evidence="12 20" id="KW-0378">Hydrolase</keyword>
<evidence type="ECO:0000256" key="6">
    <source>
        <dbReference type="ARBA" id="ARBA00013278"/>
    </source>
</evidence>
<feature type="binding site" description="in dimeric form" evidence="19">
    <location>
        <position position="132"/>
    </location>
    <ligand>
        <name>Ca(2+)</name>
        <dbReference type="ChEBI" id="CHEBI:29108"/>
        <label>1</label>
    </ligand>
</feature>
<evidence type="ECO:0000256" key="5">
    <source>
        <dbReference type="ARBA" id="ARBA00013179"/>
    </source>
</evidence>
<protein>
    <recommendedName>
        <fullName evidence="7 20">Phospholipase A1</fullName>
        <ecNumber evidence="5 20">3.1.1.32</ecNumber>
        <ecNumber evidence="6 20">3.1.1.4</ecNumber>
    </recommendedName>
    <alternativeName>
        <fullName evidence="20">Phosphatidylcholine 1-acylhydrolase</fullName>
    </alternativeName>
</protein>
<feature type="region of interest" description="Disordered" evidence="21">
    <location>
        <begin position="16"/>
        <end position="36"/>
    </location>
</feature>
<evidence type="ECO:0000256" key="18">
    <source>
        <dbReference type="PIRSR" id="PIRSR603187-1"/>
    </source>
</evidence>
<name>A0A7S9E164_9ALTE</name>
<evidence type="ECO:0000256" key="14">
    <source>
        <dbReference type="ARBA" id="ARBA00022963"/>
    </source>
</evidence>
<comment type="subunit">
    <text evidence="4 20">Homodimer; dimerization is reversible, and the dimeric form is the active one.</text>
</comment>
<gene>
    <name evidence="22" type="ORF">IT774_04670</name>
</gene>
<feature type="binding site" description="in dimeric form" evidence="19">
    <location>
        <position position="178"/>
    </location>
    <ligand>
        <name>Ca(2+)</name>
        <dbReference type="ChEBI" id="CHEBI:29108"/>
        <label>1</label>
    </ligand>
</feature>
<dbReference type="PRINTS" id="PR01486">
    <property type="entry name" value="PHPHLIPASEA1"/>
</dbReference>
<keyword evidence="8" id="KW-1134">Transmembrane beta strand</keyword>
<comment type="similarity">
    <text evidence="3 20">Belongs to the phospholipase A1 family.</text>
</comment>
<evidence type="ECO:0000256" key="20">
    <source>
        <dbReference type="RuleBase" id="RU366027"/>
    </source>
</evidence>
<evidence type="ECO:0000256" key="7">
    <source>
        <dbReference type="ARBA" id="ARBA00021726"/>
    </source>
</evidence>
<accession>A0A7S9E164</accession>
<keyword evidence="10 19" id="KW-0479">Metal-binding</keyword>
<dbReference type="GO" id="GO:0008970">
    <property type="term" value="F:phospholipase A1 activity"/>
    <property type="evidence" value="ECO:0007669"/>
    <property type="project" value="UniProtKB-EC"/>
</dbReference>
<comment type="function">
    <text evidence="20">Hydrolysis of phosphatidylcholine with phospholipase A2 (EC 3.1.1.4) and phospholipase A1 (EC 3.1.1.32) activities.</text>
</comment>
<feature type="active site" description="Nucleophile" evidence="18">
    <location>
        <position position="170"/>
    </location>
</feature>
<evidence type="ECO:0000256" key="19">
    <source>
        <dbReference type="PIRSR" id="PIRSR603187-2"/>
    </source>
</evidence>
<dbReference type="AlphaFoldDB" id="A0A7S9E164"/>
<evidence type="ECO:0000256" key="11">
    <source>
        <dbReference type="ARBA" id="ARBA00022729"/>
    </source>
</evidence>
<dbReference type="Gene3D" id="2.40.230.10">
    <property type="entry name" value="Phospholipase A1"/>
    <property type="match status" value="1"/>
</dbReference>
<evidence type="ECO:0000256" key="1">
    <source>
        <dbReference type="ARBA" id="ARBA00000111"/>
    </source>
</evidence>
<dbReference type="GO" id="GO:0004623">
    <property type="term" value="F:phospholipase A2 activity"/>
    <property type="evidence" value="ECO:0007669"/>
    <property type="project" value="UniProtKB-EC"/>
</dbReference>
<evidence type="ECO:0000256" key="15">
    <source>
        <dbReference type="ARBA" id="ARBA00023098"/>
    </source>
</evidence>
<dbReference type="EC" id="3.1.1.4" evidence="6 20"/>
<evidence type="ECO:0000256" key="4">
    <source>
        <dbReference type="ARBA" id="ARBA00011702"/>
    </source>
</evidence>
<evidence type="ECO:0000256" key="10">
    <source>
        <dbReference type="ARBA" id="ARBA00022723"/>
    </source>
</evidence>
<feature type="chain" id="PRO_5033114406" description="Phospholipase A1" evidence="20">
    <location>
        <begin position="18"/>
        <end position="306"/>
    </location>
</feature>
<evidence type="ECO:0000256" key="9">
    <source>
        <dbReference type="ARBA" id="ARBA00022692"/>
    </source>
</evidence>
<sequence>MVTLLALGLCPGAPVFAQETTPPQNQQTNQEADKIKQAPSILSSRFEADRKALDNLFVISQHHPNFILPISYVTNPNSVGNEELTPNNVDNKEAKFQLSVKLPVYLQHDTTDGLYVGFTLTSFWQLYNSEVSKPFRETNYEPEIFYMKEADITLLGYDFSALQVGFNHMSNGQSGLRSRSWNRLFASVLFSDYDNLYYLKTWYRIPEDDKRSPADPTGDDNPNLQDYYGRVELGYGTRVGNFKLLARLRNNLSFGTNRGSLELNLSYPMSDRYEILLQYFNGFGDSLIDYDRSQERIGLGVQLMFL</sequence>
<keyword evidence="16" id="KW-0472">Membrane</keyword>
<evidence type="ECO:0000256" key="16">
    <source>
        <dbReference type="ARBA" id="ARBA00023136"/>
    </source>
</evidence>
<dbReference type="EMBL" id="CP064795">
    <property type="protein sequence ID" value="QPG07135.1"/>
    <property type="molecule type" value="Genomic_DNA"/>
</dbReference>
<comment type="subcellular location">
    <subcellularLocation>
        <location evidence="20">Cell outer membrane</location>
        <topology evidence="20">Multi-pass membrane protein</topology>
    </subcellularLocation>
    <text evidence="20">One of the very few enzymes located there.</text>
</comment>
<evidence type="ECO:0000313" key="23">
    <source>
        <dbReference type="Proteomes" id="UP000595095"/>
    </source>
</evidence>
<dbReference type="GO" id="GO:0005509">
    <property type="term" value="F:calcium ion binding"/>
    <property type="evidence" value="ECO:0007669"/>
    <property type="project" value="TreeGrafter"/>
</dbReference>
<evidence type="ECO:0000256" key="2">
    <source>
        <dbReference type="ARBA" id="ARBA00001604"/>
    </source>
</evidence>
<feature type="signal peptide" evidence="20">
    <location>
        <begin position="1"/>
        <end position="17"/>
    </location>
</feature>
<evidence type="ECO:0000256" key="21">
    <source>
        <dbReference type="SAM" id="MobiDB-lite"/>
    </source>
</evidence>
<dbReference type="PANTHER" id="PTHR40457">
    <property type="entry name" value="PHOSPHOLIPASE A1"/>
    <property type="match status" value="1"/>
</dbReference>
<keyword evidence="15 20" id="KW-0443">Lipid metabolism</keyword>
<feature type="active site" description="Proton acceptor" evidence="18">
    <location>
        <position position="168"/>
    </location>
</feature>
<dbReference type="SUPFAM" id="SSF56931">
    <property type="entry name" value="Outer membrane phospholipase A (OMPLA)"/>
    <property type="match status" value="1"/>
</dbReference>
<keyword evidence="17 20" id="KW-0998">Cell outer membrane</keyword>
<dbReference type="GO" id="GO:0009279">
    <property type="term" value="C:cell outer membrane"/>
    <property type="evidence" value="ECO:0007669"/>
    <property type="project" value="UniProtKB-SubCell"/>
</dbReference>
<dbReference type="Proteomes" id="UP000595095">
    <property type="component" value="Chromosome"/>
</dbReference>
<keyword evidence="23" id="KW-1185">Reference proteome</keyword>
<dbReference type="PANTHER" id="PTHR40457:SF1">
    <property type="entry name" value="PHOSPHOLIPASE A1"/>
    <property type="match status" value="1"/>
</dbReference>
<comment type="catalytic activity">
    <reaction evidence="1 20">
        <text>a 1,2-diacyl-sn-glycero-3-phosphocholine + H2O = a 2-acyl-sn-glycero-3-phosphocholine + a fatty acid + H(+)</text>
        <dbReference type="Rhea" id="RHEA:18689"/>
        <dbReference type="ChEBI" id="CHEBI:15377"/>
        <dbReference type="ChEBI" id="CHEBI:15378"/>
        <dbReference type="ChEBI" id="CHEBI:28868"/>
        <dbReference type="ChEBI" id="CHEBI:57643"/>
        <dbReference type="ChEBI" id="CHEBI:57875"/>
        <dbReference type="EC" id="3.1.1.32"/>
    </reaction>
</comment>